<reference evidence="1" key="1">
    <citation type="journal article" date="2019" name="Sci. Rep.">
        <title>Draft genome of Tanacetum cinerariifolium, the natural source of mosquito coil.</title>
        <authorList>
            <person name="Yamashiro T."/>
            <person name="Shiraishi A."/>
            <person name="Satake H."/>
            <person name="Nakayama K."/>
        </authorList>
    </citation>
    <scope>NUCLEOTIDE SEQUENCE</scope>
</reference>
<gene>
    <name evidence="1" type="ORF">Tci_054896</name>
</gene>
<accession>A0A6L2N9M9</accession>
<name>A0A6L2N9M9_TANCI</name>
<evidence type="ECO:0000313" key="1">
    <source>
        <dbReference type="EMBL" id="GEU82918.1"/>
    </source>
</evidence>
<comment type="caution">
    <text evidence="1">The sequence shown here is derived from an EMBL/GenBank/DDBJ whole genome shotgun (WGS) entry which is preliminary data.</text>
</comment>
<dbReference type="AlphaFoldDB" id="A0A6L2N9M9"/>
<protein>
    <submittedName>
        <fullName evidence="1">Uncharacterized protein</fullName>
    </submittedName>
</protein>
<sequence>MLQCALQTDLISSRHTMPLHKAYASRRHRIQSTYTNNHIKVGLAGELGRLLLSCPIVSGADLLSLADYDPKNKEVKSGILCYAVVVMVSLQLPSIFRKGRLLSGEYGLERTLFHMIYLTQLEGSDALLLQQTQAKIPRNKKASPCTCN</sequence>
<organism evidence="1">
    <name type="scientific">Tanacetum cinerariifolium</name>
    <name type="common">Dalmatian daisy</name>
    <name type="synonym">Chrysanthemum cinerariifolium</name>
    <dbReference type="NCBI Taxonomy" id="118510"/>
    <lineage>
        <taxon>Eukaryota</taxon>
        <taxon>Viridiplantae</taxon>
        <taxon>Streptophyta</taxon>
        <taxon>Embryophyta</taxon>
        <taxon>Tracheophyta</taxon>
        <taxon>Spermatophyta</taxon>
        <taxon>Magnoliopsida</taxon>
        <taxon>eudicotyledons</taxon>
        <taxon>Gunneridae</taxon>
        <taxon>Pentapetalae</taxon>
        <taxon>asterids</taxon>
        <taxon>campanulids</taxon>
        <taxon>Asterales</taxon>
        <taxon>Asteraceae</taxon>
        <taxon>Asteroideae</taxon>
        <taxon>Anthemideae</taxon>
        <taxon>Anthemidinae</taxon>
        <taxon>Tanacetum</taxon>
    </lineage>
</organism>
<dbReference type="EMBL" id="BKCJ010008577">
    <property type="protein sequence ID" value="GEU82918.1"/>
    <property type="molecule type" value="Genomic_DNA"/>
</dbReference>
<proteinExistence type="predicted"/>